<evidence type="ECO:0000259" key="9">
    <source>
        <dbReference type="PROSITE" id="PS50016"/>
    </source>
</evidence>
<keyword evidence="2" id="KW-0479">Metal-binding</keyword>
<dbReference type="CDD" id="cd15543">
    <property type="entry name" value="PHD_RSF1"/>
    <property type="match status" value="1"/>
</dbReference>
<reference evidence="13 14" key="1">
    <citation type="submission" date="2024-05" db="EMBL/GenBank/DDBJ databases">
        <title>Haplotype-resolved chromosome-level genome assembly of Huyou (Citrus changshanensis).</title>
        <authorList>
            <person name="Miao C."/>
            <person name="Chen W."/>
            <person name="Wu Y."/>
            <person name="Wang L."/>
            <person name="Zhao S."/>
            <person name="Grierson D."/>
            <person name="Xu C."/>
            <person name="Chen K."/>
        </authorList>
    </citation>
    <scope>NUCLEOTIDE SEQUENCE [LARGE SCALE GENOMIC DNA]</scope>
    <source>
        <strain evidence="13">01-14</strain>
        <tissue evidence="13">Leaf</tissue>
    </source>
</reference>
<dbReference type="CDD" id="cd16100">
    <property type="entry name" value="ARID"/>
    <property type="match status" value="1"/>
</dbReference>
<dbReference type="GO" id="GO:0005634">
    <property type="term" value="C:nucleus"/>
    <property type="evidence" value="ECO:0007669"/>
    <property type="project" value="UniProtKB-SubCell"/>
</dbReference>
<dbReference type="CDD" id="cd15489">
    <property type="entry name" value="PHD_SF"/>
    <property type="match status" value="1"/>
</dbReference>
<evidence type="ECO:0000256" key="5">
    <source>
        <dbReference type="ARBA" id="ARBA00022833"/>
    </source>
</evidence>
<sequence>MGKGRTSAVLGQKLSVASTSKSASLSIPSGPVYYPTEDEFKDPLEYICKIRAEAERYGICKIVPPKSWKPPFALDLGSFTFPTKTQAIHQLQARSAACDSKTFELEYSRFLKEHVGTKLNKKVFFEGEELDLCKLFNAAKRFGGYDKVVKEKKWGEVFRFVRSNRKISDCAKHVLCQLYYKHLYDYEKYYNKLNKEVTKGCKRGLDGDVKSEDKVERSSSKRRRRNNCDQERVKVCHKVVKEDELDQICEQCKSGLHGEVMLLCDRCNKGWHVYCLSPPLKHVPPGNWYCLECLNSDKDSFGFVPGKRYTVESFRRVADRAKKKWFRSGSASRVQMEKKFWEIVEGAAGNVEVMYGSDLDTSIYGSGFPRVCDHRPESVDANVWNEYCNSPWNLNNLPKLKGSILRMVHHNITGVMVPWLYLGMLFSAFCWHFEDHCFYSMNYHHWGDPKCWYSVPGSEAGAFEKVMRSSLPDLFDAQPDLLFQLVTMLNPSVLVENGVPVYSVLQEPGNFVITFPRSYHAGFNFGLNCAEAVNFAPADWLPHGGFGADLYQQYHKAAVLSHEELLCVVAKVSDLDSKVSPYLKRELLRVYTKERMWRERLWRKGIIKSTPMGPRKCPEYVGTEEDPTCIICRQYLYLSAVACRCRPAAFVCLEHWEHLCECKTRKLHLLYRHTLAELYDLFLTVDRNSSEETSESNNLRRQISSSNRPTTLTKKVKGVRVTMSQLVEQWLSCSLKVLQGLFSSDAYGTLLREGEQFLWAGFEMDAVRDMVNKLIEGRRWAEGIRDCLHKAENWSSLPGSDSEKVRLDCVNELLGFDPLPCNEPGHLILQNYAEEARSLIQEINAALSACSKISELELLYSRASGLPICIVESEKLSQRISSAKVWRDSVRKCISNKCPAAIEIDVLYKLESEALDLKIDVPETDMLLKMIGQAESCRARCSEALRGSMSLKTVELLLQELGDLTVNMPELELLKQYRSDAIFWIARLNDILVNINGRKDQHNVIDELNCILKEGASLRIQVDDLPLVEVELKKAHCREKALKACDTKMPLDFIRQVTAEAVILQIEREKLFIDLSGVLAAAMRWEERAADILIHKAQMCEFEDIIRASQDIFVVLPSLDEVQNEISTAKSWLKNSELFLASAFAVAPASCSLLRLESLKDLVSQSKFLKISLKEQTELEKVINNCERWQNHASSLLQDARCLLDKDDIGDGLSNSLVSKIEQLITSMESAANCGLSLGFDFHEISELQNACSTLRWCKKALSFLSVSPSLEDVESLMAVAEGLSTRCFSSMLWNSLIHGVKWLKRALEVISAPCKFKRCKLSDVEEVLAGCKGINVSFPVVIGELTSAIQKHKLWQEQVHQFFNLKCAQQSWSLMLQLKELGEAAAFDCPELEKVLSEVDKVENWKQRCKEIVGTSVGDKNSLLGLLQKIKQSLHRSLYIYNKPHGSVSMTLCMCCESDSKELEFLICSACKDCYHLQCLRPTEVNRNHAEAYICPYCQYFESESVSQFGGSPLRFGGKRPDLRMLIELLSDSDFFCRGIEAKDVLQEVVDVALECKTCLTDIVKFESCYLDKDLHVISNKLTITLKALISIFLSLPCIPQRAREAAGVFDRQSNSALDFALARNLWRVRVSKLLEGLTKPTIGQIQNYLKEGLLMNISPKDHYRQKLMELNRIGSQWADVAKKVVLDSGALSLDKVFELIAEGENLPVYLEKELKSLRARSMLYCICRKPYDEKAMIACYQCDEWYHIDCVKLLSAPEIYICAACKPQAEESSTPQNVDGGRTNAEFLEPKTPSPKHTNSRKKLRKAEPGLAQKMLAIANNSSVFDCSSGIDNLWWHNRKPFRRAAKKRTVLDSLSPFIYTQQ</sequence>
<comment type="subcellular location">
    <subcellularLocation>
        <location evidence="1">Nucleus</location>
    </subcellularLocation>
</comment>
<organism evidence="13 14">
    <name type="scientific">Citrus x changshan-huyou</name>
    <dbReference type="NCBI Taxonomy" id="2935761"/>
    <lineage>
        <taxon>Eukaryota</taxon>
        <taxon>Viridiplantae</taxon>
        <taxon>Streptophyta</taxon>
        <taxon>Embryophyta</taxon>
        <taxon>Tracheophyta</taxon>
        <taxon>Spermatophyta</taxon>
        <taxon>Magnoliopsida</taxon>
        <taxon>eudicotyledons</taxon>
        <taxon>Gunneridae</taxon>
        <taxon>Pentapetalae</taxon>
        <taxon>rosids</taxon>
        <taxon>malvids</taxon>
        <taxon>Sapindales</taxon>
        <taxon>Rutaceae</taxon>
        <taxon>Aurantioideae</taxon>
        <taxon>Citrus</taxon>
    </lineage>
</organism>
<evidence type="ECO:0000256" key="3">
    <source>
        <dbReference type="ARBA" id="ARBA00022737"/>
    </source>
</evidence>
<dbReference type="InterPro" id="IPR019787">
    <property type="entry name" value="Znf_PHD-finger"/>
</dbReference>
<dbReference type="Gene3D" id="1.10.150.60">
    <property type="entry name" value="ARID DNA-binding domain"/>
    <property type="match status" value="1"/>
</dbReference>
<dbReference type="SUPFAM" id="SSF57903">
    <property type="entry name" value="FYVE/PHD zinc finger"/>
    <property type="match status" value="3"/>
</dbReference>
<dbReference type="SMART" id="SM00545">
    <property type="entry name" value="JmjN"/>
    <property type="match status" value="1"/>
</dbReference>
<dbReference type="Pfam" id="PF02928">
    <property type="entry name" value="zf-C5HC2"/>
    <property type="match status" value="1"/>
</dbReference>
<dbReference type="InterPro" id="IPR011011">
    <property type="entry name" value="Znf_FYVE_PHD"/>
</dbReference>
<dbReference type="Proteomes" id="UP001428341">
    <property type="component" value="Unassembled WGS sequence"/>
</dbReference>
<dbReference type="GO" id="GO:0003677">
    <property type="term" value="F:DNA binding"/>
    <property type="evidence" value="ECO:0007669"/>
    <property type="project" value="InterPro"/>
</dbReference>
<dbReference type="Pfam" id="PF00628">
    <property type="entry name" value="PHD"/>
    <property type="match status" value="3"/>
</dbReference>
<feature type="domain" description="JmjN" evidence="11">
    <location>
        <begin position="30"/>
        <end position="71"/>
    </location>
</feature>
<dbReference type="PROSITE" id="PS51011">
    <property type="entry name" value="ARID"/>
    <property type="match status" value="1"/>
</dbReference>
<dbReference type="InterPro" id="IPR001965">
    <property type="entry name" value="Znf_PHD"/>
</dbReference>
<dbReference type="InterPro" id="IPR003347">
    <property type="entry name" value="JmjC_dom"/>
</dbReference>
<feature type="region of interest" description="Disordered" evidence="8">
    <location>
        <begin position="1773"/>
        <end position="1807"/>
    </location>
</feature>
<dbReference type="PANTHER" id="PTHR10694">
    <property type="entry name" value="LYSINE-SPECIFIC DEMETHYLASE"/>
    <property type="match status" value="1"/>
</dbReference>
<feature type="domain" description="ARID" evidence="10">
    <location>
        <begin position="97"/>
        <end position="191"/>
    </location>
</feature>
<dbReference type="SMART" id="SM00249">
    <property type="entry name" value="PHD"/>
    <property type="match status" value="3"/>
</dbReference>
<protein>
    <submittedName>
        <fullName evidence="13">Uncharacterized protein</fullName>
    </submittedName>
</protein>
<dbReference type="InterPro" id="IPR003349">
    <property type="entry name" value="JmjN"/>
</dbReference>
<evidence type="ECO:0000313" key="14">
    <source>
        <dbReference type="Proteomes" id="UP001428341"/>
    </source>
</evidence>
<dbReference type="InterPro" id="IPR036431">
    <property type="entry name" value="ARID_dom_sf"/>
</dbReference>
<dbReference type="SMART" id="SM00558">
    <property type="entry name" value="JmjC"/>
    <property type="match status" value="1"/>
</dbReference>
<dbReference type="InterPro" id="IPR013083">
    <property type="entry name" value="Znf_RING/FYVE/PHD"/>
</dbReference>
<dbReference type="InterPro" id="IPR001606">
    <property type="entry name" value="ARID_dom"/>
</dbReference>
<evidence type="ECO:0000259" key="11">
    <source>
        <dbReference type="PROSITE" id="PS51183"/>
    </source>
</evidence>
<evidence type="ECO:0000313" key="13">
    <source>
        <dbReference type="EMBL" id="KAK9197863.1"/>
    </source>
</evidence>
<dbReference type="Pfam" id="PF02373">
    <property type="entry name" value="JmjC"/>
    <property type="match status" value="1"/>
</dbReference>
<dbReference type="InterPro" id="IPR013637">
    <property type="entry name" value="Lys_sp_deMease-like_dom"/>
</dbReference>
<dbReference type="FunFam" id="2.60.120.650:FF:000078">
    <property type="entry name" value="Predicted protein"/>
    <property type="match status" value="1"/>
</dbReference>
<dbReference type="InterPro" id="IPR004198">
    <property type="entry name" value="Znf_C5HC2"/>
</dbReference>
<evidence type="ECO:0000256" key="7">
    <source>
        <dbReference type="PROSITE-ProRule" id="PRU00146"/>
    </source>
</evidence>
<keyword evidence="5" id="KW-0862">Zinc</keyword>
<feature type="domain" description="PHD-type" evidence="9">
    <location>
        <begin position="1451"/>
        <end position="1502"/>
    </location>
</feature>
<evidence type="ECO:0000256" key="1">
    <source>
        <dbReference type="ARBA" id="ARBA00004123"/>
    </source>
</evidence>
<dbReference type="PROSITE" id="PS51183">
    <property type="entry name" value="JMJN"/>
    <property type="match status" value="1"/>
</dbReference>
<dbReference type="PANTHER" id="PTHR10694:SF133">
    <property type="entry name" value="LYSINE-SPECIFIC DEMETHYLASE JMJ17"/>
    <property type="match status" value="1"/>
</dbReference>
<comment type="caution">
    <text evidence="13">The sequence shown here is derived from an EMBL/GenBank/DDBJ whole genome shotgun (WGS) entry which is preliminary data.</text>
</comment>
<evidence type="ECO:0000259" key="12">
    <source>
        <dbReference type="PROSITE" id="PS51184"/>
    </source>
</evidence>
<feature type="domain" description="PHD-type" evidence="9">
    <location>
        <begin position="246"/>
        <end position="296"/>
    </location>
</feature>
<dbReference type="Gene3D" id="3.30.40.10">
    <property type="entry name" value="Zinc/RING finger domain, C3HC4 (zinc finger)"/>
    <property type="match status" value="3"/>
</dbReference>
<dbReference type="Gene3D" id="2.60.120.650">
    <property type="entry name" value="Cupin"/>
    <property type="match status" value="1"/>
</dbReference>
<dbReference type="SUPFAM" id="SSF46774">
    <property type="entry name" value="ARID-like"/>
    <property type="match status" value="1"/>
</dbReference>
<dbReference type="Pfam" id="PF01388">
    <property type="entry name" value="ARID"/>
    <property type="match status" value="1"/>
</dbReference>
<proteinExistence type="predicted"/>
<evidence type="ECO:0000256" key="6">
    <source>
        <dbReference type="ARBA" id="ARBA00023242"/>
    </source>
</evidence>
<dbReference type="GO" id="GO:0000785">
    <property type="term" value="C:chromatin"/>
    <property type="evidence" value="ECO:0007669"/>
    <property type="project" value="TreeGrafter"/>
</dbReference>
<keyword evidence="6" id="KW-0539">Nucleus</keyword>
<dbReference type="Pfam" id="PF02375">
    <property type="entry name" value="JmjN"/>
    <property type="match status" value="1"/>
</dbReference>
<feature type="domain" description="JmjC" evidence="12">
    <location>
        <begin position="386"/>
        <end position="552"/>
    </location>
</feature>
<dbReference type="PROSITE" id="PS51184">
    <property type="entry name" value="JMJC"/>
    <property type="match status" value="1"/>
</dbReference>
<evidence type="ECO:0000256" key="8">
    <source>
        <dbReference type="SAM" id="MobiDB-lite"/>
    </source>
</evidence>
<keyword evidence="4 7" id="KW-0863">Zinc-finger</keyword>
<dbReference type="SUPFAM" id="SSF51197">
    <property type="entry name" value="Clavaminate synthase-like"/>
    <property type="match status" value="1"/>
</dbReference>
<dbReference type="EMBL" id="JBCGBO010000005">
    <property type="protein sequence ID" value="KAK9197863.1"/>
    <property type="molecule type" value="Genomic_DNA"/>
</dbReference>
<dbReference type="PROSITE" id="PS50016">
    <property type="entry name" value="ZF_PHD_2"/>
    <property type="match status" value="2"/>
</dbReference>
<evidence type="ECO:0000259" key="10">
    <source>
        <dbReference type="PROSITE" id="PS51011"/>
    </source>
</evidence>
<dbReference type="InterPro" id="IPR019786">
    <property type="entry name" value="Zinc_finger_PHD-type_CS"/>
</dbReference>
<dbReference type="Pfam" id="PF08429">
    <property type="entry name" value="PLU-1"/>
    <property type="match status" value="2"/>
</dbReference>
<dbReference type="GO" id="GO:0008270">
    <property type="term" value="F:zinc ion binding"/>
    <property type="evidence" value="ECO:0007669"/>
    <property type="project" value="UniProtKB-KW"/>
</dbReference>
<keyword evidence="3" id="KW-0677">Repeat</keyword>
<keyword evidence="14" id="KW-1185">Reference proteome</keyword>
<dbReference type="GO" id="GO:0006355">
    <property type="term" value="P:regulation of DNA-templated transcription"/>
    <property type="evidence" value="ECO:0007669"/>
    <property type="project" value="UniProtKB-ARBA"/>
</dbReference>
<dbReference type="SMART" id="SM00501">
    <property type="entry name" value="BRIGHT"/>
    <property type="match status" value="1"/>
</dbReference>
<evidence type="ECO:0000256" key="2">
    <source>
        <dbReference type="ARBA" id="ARBA00022723"/>
    </source>
</evidence>
<dbReference type="SMART" id="SM01014">
    <property type="entry name" value="ARID"/>
    <property type="match status" value="1"/>
</dbReference>
<name>A0AAP0M5V0_9ROSI</name>
<evidence type="ECO:0000256" key="4">
    <source>
        <dbReference type="ARBA" id="ARBA00022771"/>
    </source>
</evidence>
<gene>
    <name evidence="13" type="ORF">WN944_013046</name>
</gene>
<dbReference type="PROSITE" id="PS01359">
    <property type="entry name" value="ZF_PHD_1"/>
    <property type="match status" value="2"/>
</dbReference>
<dbReference type="FunFam" id="2.60.120.650:FF:000042">
    <property type="entry name" value="Transcription factor jumonji (JmjC) domain-containing protein"/>
    <property type="match status" value="1"/>
</dbReference>
<dbReference type="GO" id="GO:0032452">
    <property type="term" value="F:histone demethylase activity"/>
    <property type="evidence" value="ECO:0007669"/>
    <property type="project" value="TreeGrafter"/>
</dbReference>
<accession>A0AAP0M5V0</accession>